<dbReference type="SUPFAM" id="SSF46689">
    <property type="entry name" value="Homeodomain-like"/>
    <property type="match status" value="1"/>
</dbReference>
<proteinExistence type="predicted"/>
<dbReference type="InterPro" id="IPR050204">
    <property type="entry name" value="AraC_XylS_family_regulators"/>
</dbReference>
<dbReference type="PROSITE" id="PS01124">
    <property type="entry name" value="HTH_ARAC_FAMILY_2"/>
    <property type="match status" value="1"/>
</dbReference>
<evidence type="ECO:0000256" key="3">
    <source>
        <dbReference type="ARBA" id="ARBA00023163"/>
    </source>
</evidence>
<dbReference type="Proteomes" id="UP000323671">
    <property type="component" value="Chromosome"/>
</dbReference>
<dbReference type="AlphaFoldDB" id="A0A5C1E6V3"/>
<gene>
    <name evidence="6" type="ORF">OTERR_11750</name>
</gene>
<dbReference type="PANTHER" id="PTHR46796">
    <property type="entry name" value="HTH-TYPE TRANSCRIPTIONAL ACTIVATOR RHAS-RELATED"/>
    <property type="match status" value="1"/>
</dbReference>
<evidence type="ECO:0000256" key="1">
    <source>
        <dbReference type="ARBA" id="ARBA00023015"/>
    </source>
</evidence>
<feature type="region of interest" description="Disordered" evidence="4">
    <location>
        <begin position="30"/>
        <end position="58"/>
    </location>
</feature>
<dbReference type="Pfam" id="PF12833">
    <property type="entry name" value="HTH_18"/>
    <property type="match status" value="1"/>
</dbReference>
<evidence type="ECO:0000313" key="6">
    <source>
        <dbReference type="EMBL" id="QEL64651.1"/>
    </source>
</evidence>
<dbReference type="Gene3D" id="1.10.10.60">
    <property type="entry name" value="Homeodomain-like"/>
    <property type="match status" value="1"/>
</dbReference>
<keyword evidence="7" id="KW-1185">Reference proteome</keyword>
<keyword evidence="2" id="KW-0238">DNA-binding</keyword>
<dbReference type="RefSeq" id="WP_149425137.1">
    <property type="nucleotide sequence ID" value="NZ_CP022579.1"/>
</dbReference>
<evidence type="ECO:0000259" key="5">
    <source>
        <dbReference type="PROSITE" id="PS01124"/>
    </source>
</evidence>
<dbReference type="InterPro" id="IPR009057">
    <property type="entry name" value="Homeodomain-like_sf"/>
</dbReference>
<feature type="domain" description="HTH araC/xylS-type" evidence="5">
    <location>
        <begin position="286"/>
        <end position="369"/>
    </location>
</feature>
<dbReference type="SMART" id="SM00342">
    <property type="entry name" value="HTH_ARAC"/>
    <property type="match status" value="1"/>
</dbReference>
<reference evidence="6 7" key="1">
    <citation type="submission" date="2017-07" db="EMBL/GenBank/DDBJ databases">
        <title>Complete genome sequence of Oryzomicrobium terrae TPP412.</title>
        <authorList>
            <person name="Chiu L.-W."/>
            <person name="Lo K.-J."/>
            <person name="Tsai Y.-M."/>
            <person name="Lin S.-S."/>
            <person name="Kuo C.-H."/>
            <person name="Liu C.-T."/>
        </authorList>
    </citation>
    <scope>NUCLEOTIDE SEQUENCE [LARGE SCALE GENOMIC DNA]</scope>
    <source>
        <strain evidence="6 7">TPP412</strain>
    </source>
</reference>
<dbReference type="InterPro" id="IPR018060">
    <property type="entry name" value="HTH_AraC"/>
</dbReference>
<keyword evidence="1" id="KW-0805">Transcription regulation</keyword>
<evidence type="ECO:0000256" key="2">
    <source>
        <dbReference type="ARBA" id="ARBA00023125"/>
    </source>
</evidence>
<dbReference type="KEGG" id="otr:OTERR_11750"/>
<organism evidence="6 7">
    <name type="scientific">Oryzomicrobium terrae</name>
    <dbReference type="NCBI Taxonomy" id="1735038"/>
    <lineage>
        <taxon>Bacteria</taxon>
        <taxon>Pseudomonadati</taxon>
        <taxon>Pseudomonadota</taxon>
        <taxon>Betaproteobacteria</taxon>
        <taxon>Rhodocyclales</taxon>
        <taxon>Rhodocyclaceae</taxon>
        <taxon>Oryzomicrobium</taxon>
    </lineage>
</organism>
<dbReference type="PANTHER" id="PTHR46796:SF13">
    <property type="entry name" value="HTH-TYPE TRANSCRIPTIONAL ACTIVATOR RHAS"/>
    <property type="match status" value="1"/>
</dbReference>
<dbReference type="GO" id="GO:0003700">
    <property type="term" value="F:DNA-binding transcription factor activity"/>
    <property type="evidence" value="ECO:0007669"/>
    <property type="project" value="InterPro"/>
</dbReference>
<evidence type="ECO:0000313" key="7">
    <source>
        <dbReference type="Proteomes" id="UP000323671"/>
    </source>
</evidence>
<dbReference type="EMBL" id="CP022579">
    <property type="protein sequence ID" value="QEL64651.1"/>
    <property type="molecule type" value="Genomic_DNA"/>
</dbReference>
<name>A0A5C1E6V3_9RHOO</name>
<keyword evidence="3" id="KW-0804">Transcription</keyword>
<sequence>MRVFHLRPDPDLRPFIDRFWGWQYPEYPEHPAPGADREPAPVRPRPQHRSQPHGQDLALPLLLPGAGAEVYFHRDTPFSAAAFDPTEGPPPSLAPGAATRAGAVEYPCPPPLPSTPPGMHAPALAVGHPGAEMGANTGLNTGLNTGAVSASVMPPAQTLPGAHLFALRRRTVQLLPAPRVDFIAVRFRAGMVHRFTAIPGAELADAFLTPGDLWGPAGAHLAVRLAETPSLPARAALLQAFLRARLRADALDALAETAVARLYRQSPAGAGDGHGAHDDGNAAAGIARLAADLDLGRRQLERRVGALTGLAPVAWKRLVRLQKTARRLALAPDASLTDTALALGYYDQAHCIRDFRALAGLTPGQYRTLLASGTHFYNPPGSSAGILAAPSPTSR</sequence>
<accession>A0A5C1E6V3</accession>
<protein>
    <recommendedName>
        <fullName evidence="5">HTH araC/xylS-type domain-containing protein</fullName>
    </recommendedName>
</protein>
<dbReference type="GO" id="GO:0043565">
    <property type="term" value="F:sequence-specific DNA binding"/>
    <property type="evidence" value="ECO:0007669"/>
    <property type="project" value="InterPro"/>
</dbReference>
<evidence type="ECO:0000256" key="4">
    <source>
        <dbReference type="SAM" id="MobiDB-lite"/>
    </source>
</evidence>